<dbReference type="Gene3D" id="1.20.5.170">
    <property type="match status" value="1"/>
</dbReference>
<evidence type="ECO:0000256" key="2">
    <source>
        <dbReference type="SAM" id="MobiDB-lite"/>
    </source>
</evidence>
<protein>
    <submittedName>
        <fullName evidence="3">LAO/AO transport system kinase</fullName>
    </submittedName>
</protein>
<dbReference type="GO" id="GO:0005737">
    <property type="term" value="C:cytoplasm"/>
    <property type="evidence" value="ECO:0007669"/>
    <property type="project" value="TreeGrafter"/>
</dbReference>
<comment type="similarity">
    <text evidence="1">Belongs to the SIMIBI class G3E GTPase family. ArgK/MeaB subfamily.</text>
</comment>
<dbReference type="GO" id="GO:0016301">
    <property type="term" value="F:kinase activity"/>
    <property type="evidence" value="ECO:0007669"/>
    <property type="project" value="UniProtKB-KW"/>
</dbReference>
<comment type="caution">
    <text evidence="3">The sequence shown here is derived from an EMBL/GenBank/DDBJ whole genome shotgun (WGS) entry which is preliminary data.</text>
</comment>
<dbReference type="Proteomes" id="UP000324629">
    <property type="component" value="Unassembled WGS sequence"/>
</dbReference>
<dbReference type="AlphaFoldDB" id="A0A5J4P1S0"/>
<accession>A0A5J4P1S0</accession>
<evidence type="ECO:0000313" key="3">
    <source>
        <dbReference type="EMBL" id="KAA3681757.1"/>
    </source>
</evidence>
<dbReference type="PANTHER" id="PTHR23408">
    <property type="entry name" value="METHYLMALONYL-COA MUTASE"/>
    <property type="match status" value="1"/>
</dbReference>
<dbReference type="InterPro" id="IPR027417">
    <property type="entry name" value="P-loop_NTPase"/>
</dbReference>
<keyword evidence="3" id="KW-0418">Kinase</keyword>
<dbReference type="Gene3D" id="1.10.287.130">
    <property type="match status" value="1"/>
</dbReference>
<name>A0A5J4P1S0_9TREM</name>
<organism evidence="3 4">
    <name type="scientific">Paragonimus westermani</name>
    <dbReference type="NCBI Taxonomy" id="34504"/>
    <lineage>
        <taxon>Eukaryota</taxon>
        <taxon>Metazoa</taxon>
        <taxon>Spiralia</taxon>
        <taxon>Lophotrochozoa</taxon>
        <taxon>Platyhelminthes</taxon>
        <taxon>Trematoda</taxon>
        <taxon>Digenea</taxon>
        <taxon>Plagiorchiida</taxon>
        <taxon>Troglotremata</taxon>
        <taxon>Troglotrematidae</taxon>
        <taxon>Paragonimus</taxon>
    </lineage>
</organism>
<dbReference type="NCBIfam" id="TIGR00750">
    <property type="entry name" value="lao"/>
    <property type="match status" value="1"/>
</dbReference>
<reference evidence="3 4" key="1">
    <citation type="journal article" date="2019" name="Gigascience">
        <title>Whole-genome sequence of the oriental lung fluke Paragonimus westermani.</title>
        <authorList>
            <person name="Oey H."/>
            <person name="Zakrzewski M."/>
            <person name="Narain K."/>
            <person name="Devi K.R."/>
            <person name="Agatsuma T."/>
            <person name="Nawaratna S."/>
            <person name="Gobert G.N."/>
            <person name="Jones M.K."/>
            <person name="Ragan M.A."/>
            <person name="McManus D.P."/>
            <person name="Krause L."/>
        </authorList>
    </citation>
    <scope>NUCLEOTIDE SEQUENCE [LARGE SCALE GENOMIC DNA]</scope>
    <source>
        <strain evidence="3 4">IND2009</strain>
    </source>
</reference>
<dbReference type="GO" id="GO:0003924">
    <property type="term" value="F:GTPase activity"/>
    <property type="evidence" value="ECO:0007669"/>
    <property type="project" value="InterPro"/>
</dbReference>
<keyword evidence="3" id="KW-0808">Transferase</keyword>
<dbReference type="InterPro" id="IPR005129">
    <property type="entry name" value="GTPase_ArgK"/>
</dbReference>
<keyword evidence="4" id="KW-1185">Reference proteome</keyword>
<evidence type="ECO:0000256" key="1">
    <source>
        <dbReference type="ARBA" id="ARBA00009625"/>
    </source>
</evidence>
<sequence>MNPLFGLQRSQTLSPVIWKLPLFPSVRFGCRSPGAFVRHSVRCYRSQLLDNEVPEQIKEMTRKLFQGDRRSLSRSITLLESTNPLRRREGQYILSQAMNYLHEQEQSSGRYTLRIGLSGPPGAGKSTFIESLGCRLTGTTPWLNDPEETTTETDESKKKAKPVPIPTDKHRVAVLAVDPSSYATGGSLLADKTRMFELSRDPNAYIRPTPSGGNLGGVARSTNETVLLCEACGYDLVLVETVGVGQSETAVADMVDLFVLIIPPAGGDEYQGIKRGIVEYADIVVVNKADGDLLAPAHRIAVEYNSALRYQRRRRSNWRPEVILVSSYMGTGLPAFWNRVLEFKAQHIATNELQSIRKEQMKVWMWNYIKEGVWDQFRAHPKVQLELAQVERQVEAGELAPGPAAEQLVQLFSQTA</sequence>
<dbReference type="Pfam" id="PF03308">
    <property type="entry name" value="MeaB"/>
    <property type="match status" value="2"/>
</dbReference>
<dbReference type="Gene3D" id="3.40.50.300">
    <property type="entry name" value="P-loop containing nucleotide triphosphate hydrolases"/>
    <property type="match status" value="1"/>
</dbReference>
<proteinExistence type="inferred from homology"/>
<feature type="region of interest" description="Disordered" evidence="2">
    <location>
        <begin position="139"/>
        <end position="164"/>
    </location>
</feature>
<dbReference type="CDD" id="cd03114">
    <property type="entry name" value="MMAA-like"/>
    <property type="match status" value="1"/>
</dbReference>
<dbReference type="EMBL" id="QNGE01000135">
    <property type="protein sequence ID" value="KAA3681757.1"/>
    <property type="molecule type" value="Genomic_DNA"/>
</dbReference>
<evidence type="ECO:0000313" key="4">
    <source>
        <dbReference type="Proteomes" id="UP000324629"/>
    </source>
</evidence>
<dbReference type="GO" id="GO:0005525">
    <property type="term" value="F:GTP binding"/>
    <property type="evidence" value="ECO:0007669"/>
    <property type="project" value="InterPro"/>
</dbReference>
<gene>
    <name evidence="3" type="ORF">DEA37_0002011</name>
</gene>
<dbReference type="SUPFAM" id="SSF52540">
    <property type="entry name" value="P-loop containing nucleoside triphosphate hydrolases"/>
    <property type="match status" value="2"/>
</dbReference>
<dbReference type="PANTHER" id="PTHR23408:SF3">
    <property type="entry name" value="METHYLMALONIC ACIDURIA TYPE A PROTEIN, MITOCHONDRIAL"/>
    <property type="match status" value="1"/>
</dbReference>